<name>A0ABR5EZF2_9ACTN</name>
<dbReference type="Pfam" id="PF00378">
    <property type="entry name" value="ECH_1"/>
    <property type="match status" value="1"/>
</dbReference>
<dbReference type="Gene3D" id="3.90.226.10">
    <property type="entry name" value="2-enoyl-CoA Hydratase, Chain A, domain 1"/>
    <property type="match status" value="1"/>
</dbReference>
<evidence type="ECO:0008006" key="6">
    <source>
        <dbReference type="Google" id="ProtNLM"/>
    </source>
</evidence>
<keyword evidence="5" id="KW-1185">Reference proteome</keyword>
<dbReference type="PANTHER" id="PTHR43684:SF1">
    <property type="entry name" value="ENOYL-COA DELTA ISOMERASE 2"/>
    <property type="match status" value="1"/>
</dbReference>
<dbReference type="EMBL" id="JWIO01000055">
    <property type="protein sequence ID" value="KLL09841.1"/>
    <property type="molecule type" value="Genomic_DNA"/>
</dbReference>
<sequence length="254" mass="26266">MTIAGHVAHLVIDHGSGNAVDIELATALVRSAEQVRELVTKGTSTVVVVRSRGANFCVGGDLRAFVAVGDDVGTFVARLANTVHDALRILAGLPAPIVVAVRGAVAGVGIGIALAGDVLLAGRSASFTLAYSAVGLSPDGGASWLLPRILGPRRAAEFALTRRSLSAAEALDWGLVTQVVEDGRLDDAVAAVVEQLAAVPPGTLARTKKLLAEAERRSFEEHLDLESAAIAESAADPRSRALVTAFLDTRRSRA</sequence>
<evidence type="ECO:0000313" key="4">
    <source>
        <dbReference type="EMBL" id="KLL09841.1"/>
    </source>
</evidence>
<dbReference type="SUPFAM" id="SSF52096">
    <property type="entry name" value="ClpP/crotonase"/>
    <property type="match status" value="1"/>
</dbReference>
<comment type="subcellular location">
    <subcellularLocation>
        <location evidence="1">Peroxisome</location>
    </subcellularLocation>
</comment>
<evidence type="ECO:0000313" key="5">
    <source>
        <dbReference type="Proteomes" id="UP000035425"/>
    </source>
</evidence>
<comment type="caution">
    <text evidence="4">The sequence shown here is derived from an EMBL/GenBank/DDBJ whole genome shotgun (WGS) entry which is preliminary data.</text>
</comment>
<dbReference type="PANTHER" id="PTHR43684">
    <property type="match status" value="1"/>
</dbReference>
<accession>A0ABR5EZF2</accession>
<keyword evidence="3" id="KW-0413">Isomerase</keyword>
<reference evidence="4 5" key="1">
    <citation type="submission" date="2014-12" db="EMBL/GenBank/DDBJ databases">
        <title>Frankia sp. BMG5.1 draft genome.</title>
        <authorList>
            <person name="Gtari M."/>
            <person name="Ghodhbane-Gtari F."/>
            <person name="Nouioui I."/>
            <person name="Ktari A."/>
            <person name="Hezbri K."/>
            <person name="Mimouni W."/>
            <person name="Sbissi I."/>
            <person name="Ayari A."/>
            <person name="Yamanaka T."/>
            <person name="Normand P."/>
            <person name="Tisa L.S."/>
            <person name="Boudabous A."/>
        </authorList>
    </citation>
    <scope>NUCLEOTIDE SEQUENCE [LARGE SCALE GENOMIC DNA]</scope>
    <source>
        <strain evidence="4 5">BMG5.1</strain>
    </source>
</reference>
<keyword evidence="2" id="KW-0576">Peroxisome</keyword>
<protein>
    <recommendedName>
        <fullName evidence="6">2-(1,2-epoxy-1,2-dihydrophenyl)acetyl-CoA isomerase</fullName>
    </recommendedName>
</protein>
<dbReference type="CDD" id="cd06558">
    <property type="entry name" value="crotonase-like"/>
    <property type="match status" value="1"/>
</dbReference>
<organism evidence="4 5">
    <name type="scientific">Protofrankia coriariae</name>
    <dbReference type="NCBI Taxonomy" id="1562887"/>
    <lineage>
        <taxon>Bacteria</taxon>
        <taxon>Bacillati</taxon>
        <taxon>Actinomycetota</taxon>
        <taxon>Actinomycetes</taxon>
        <taxon>Frankiales</taxon>
        <taxon>Frankiaceae</taxon>
        <taxon>Protofrankia</taxon>
    </lineage>
</organism>
<dbReference type="InterPro" id="IPR001753">
    <property type="entry name" value="Enoyl-CoA_hydra/iso"/>
</dbReference>
<gene>
    <name evidence="4" type="ORF">FrCorBMG51_22120</name>
</gene>
<evidence type="ECO:0000256" key="1">
    <source>
        <dbReference type="ARBA" id="ARBA00004275"/>
    </source>
</evidence>
<evidence type="ECO:0000256" key="2">
    <source>
        <dbReference type="ARBA" id="ARBA00023140"/>
    </source>
</evidence>
<proteinExistence type="predicted"/>
<dbReference type="Proteomes" id="UP000035425">
    <property type="component" value="Unassembled WGS sequence"/>
</dbReference>
<dbReference type="InterPro" id="IPR029045">
    <property type="entry name" value="ClpP/crotonase-like_dom_sf"/>
</dbReference>
<dbReference type="InterPro" id="IPR051053">
    <property type="entry name" value="ECH/Chromodomain_protein"/>
</dbReference>
<evidence type="ECO:0000256" key="3">
    <source>
        <dbReference type="ARBA" id="ARBA00023235"/>
    </source>
</evidence>